<evidence type="ECO:0000313" key="2">
    <source>
        <dbReference type="Proteomes" id="UP000475862"/>
    </source>
</evidence>
<dbReference type="EMBL" id="VYZN01000048">
    <property type="protein sequence ID" value="KAE9528503.1"/>
    <property type="molecule type" value="Genomic_DNA"/>
</dbReference>
<gene>
    <name evidence="1" type="ORF">AGLY_012074</name>
</gene>
<protein>
    <submittedName>
        <fullName evidence="1">Uncharacterized protein</fullName>
    </submittedName>
</protein>
<evidence type="ECO:0000313" key="1">
    <source>
        <dbReference type="EMBL" id="KAE9528503.1"/>
    </source>
</evidence>
<dbReference type="OrthoDB" id="6644701at2759"/>
<organism evidence="1 2">
    <name type="scientific">Aphis glycines</name>
    <name type="common">Soybean aphid</name>
    <dbReference type="NCBI Taxonomy" id="307491"/>
    <lineage>
        <taxon>Eukaryota</taxon>
        <taxon>Metazoa</taxon>
        <taxon>Ecdysozoa</taxon>
        <taxon>Arthropoda</taxon>
        <taxon>Hexapoda</taxon>
        <taxon>Insecta</taxon>
        <taxon>Pterygota</taxon>
        <taxon>Neoptera</taxon>
        <taxon>Paraneoptera</taxon>
        <taxon>Hemiptera</taxon>
        <taxon>Sternorrhyncha</taxon>
        <taxon>Aphidomorpha</taxon>
        <taxon>Aphidoidea</taxon>
        <taxon>Aphididae</taxon>
        <taxon>Aphidini</taxon>
        <taxon>Aphis</taxon>
        <taxon>Aphis</taxon>
    </lineage>
</organism>
<name>A0A6G0T934_APHGL</name>
<comment type="caution">
    <text evidence="1">The sequence shown here is derived from an EMBL/GenBank/DDBJ whole genome shotgun (WGS) entry which is preliminary data.</text>
</comment>
<sequence>MNRCNGHFKYLVALVVREIVAKTTDKLVNEVTSEDFYYYAEILRGHCRGLSSALIFSNGECQSRNKSFDFQKCDFDEYNVKRDKWYHSIDEYTFSPSTQTLIDIDKIFEMFNYPTFPTLIEKHQELPYKRAVCENYVELSPLRRNRRRIELDEQENNCENAMPGHLCNEVNSIIPQTTTTDEQLPAPPDCLQNEIIEHHSECFQPEERAAPQLFVVGEAVNVISKGEPYLAGFISKIEDQDIYIKFPYGRCEDYEYKYDITNILPFQTQFENKKFRPIKLIGSRSVPYQRNKIKTHEERLQRFLNK</sequence>
<accession>A0A6G0T934</accession>
<dbReference type="AlphaFoldDB" id="A0A6G0T934"/>
<keyword evidence="2" id="KW-1185">Reference proteome</keyword>
<reference evidence="1 2" key="1">
    <citation type="submission" date="2019-08" db="EMBL/GenBank/DDBJ databases">
        <title>The genome of the soybean aphid Biotype 1, its phylome, world population structure and adaptation to the North American continent.</title>
        <authorList>
            <person name="Giordano R."/>
            <person name="Donthu R.K."/>
            <person name="Hernandez A.G."/>
            <person name="Wright C.L."/>
            <person name="Zimin A.V."/>
        </authorList>
    </citation>
    <scope>NUCLEOTIDE SEQUENCE [LARGE SCALE GENOMIC DNA]</scope>
    <source>
        <tissue evidence="1">Whole aphids</tissue>
    </source>
</reference>
<dbReference type="Proteomes" id="UP000475862">
    <property type="component" value="Unassembled WGS sequence"/>
</dbReference>
<proteinExistence type="predicted"/>